<dbReference type="HOGENOM" id="CLU_905688_0_0_3"/>
<accession>K9W956</accession>
<dbReference type="CDD" id="cd00761">
    <property type="entry name" value="Glyco_tranf_GTA_type"/>
    <property type="match status" value="1"/>
</dbReference>
<dbReference type="Proteomes" id="UP000010471">
    <property type="component" value="Chromosome"/>
</dbReference>
<reference evidence="2 3" key="1">
    <citation type="submission" date="2012-06" db="EMBL/GenBank/DDBJ databases">
        <title>Finished chromosome of genome of Microcoleus sp. PCC 7113.</title>
        <authorList>
            <consortium name="US DOE Joint Genome Institute"/>
            <person name="Gugger M."/>
            <person name="Coursin T."/>
            <person name="Rippka R."/>
            <person name="Tandeau De Marsac N."/>
            <person name="Huntemann M."/>
            <person name="Wei C.-L."/>
            <person name="Han J."/>
            <person name="Detter J.C."/>
            <person name="Han C."/>
            <person name="Tapia R."/>
            <person name="Chen A."/>
            <person name="Kyrpides N."/>
            <person name="Mavromatis K."/>
            <person name="Markowitz V."/>
            <person name="Szeto E."/>
            <person name="Ivanova N."/>
            <person name="Pagani I."/>
            <person name="Pati A."/>
            <person name="Goodwin L."/>
            <person name="Nordberg H.P."/>
            <person name="Cantor M.N."/>
            <person name="Hua S.X."/>
            <person name="Woyke T."/>
            <person name="Kerfeld C.A."/>
        </authorList>
    </citation>
    <scope>NUCLEOTIDE SEQUENCE [LARGE SCALE GENOMIC DNA]</scope>
    <source>
        <strain evidence="2 3">PCC 7113</strain>
    </source>
</reference>
<evidence type="ECO:0000259" key="1">
    <source>
        <dbReference type="Pfam" id="PF00535"/>
    </source>
</evidence>
<gene>
    <name evidence="2" type="ORF">Mic7113_0097</name>
</gene>
<dbReference type="InterPro" id="IPR001173">
    <property type="entry name" value="Glyco_trans_2-like"/>
</dbReference>
<dbReference type="InterPro" id="IPR029044">
    <property type="entry name" value="Nucleotide-diphossugar_trans"/>
</dbReference>
<dbReference type="PANTHER" id="PTHR43685">
    <property type="entry name" value="GLYCOSYLTRANSFERASE"/>
    <property type="match status" value="1"/>
</dbReference>
<proteinExistence type="predicted"/>
<dbReference type="EMBL" id="CP003630">
    <property type="protein sequence ID" value="AFZ16037.1"/>
    <property type="molecule type" value="Genomic_DNA"/>
</dbReference>
<dbReference type="STRING" id="1173027.Mic7113_0097"/>
<dbReference type="eggNOG" id="COG1216">
    <property type="taxonomic scope" value="Bacteria"/>
</dbReference>
<dbReference type="PANTHER" id="PTHR43685:SF2">
    <property type="entry name" value="GLYCOSYLTRANSFERASE 2-LIKE DOMAIN-CONTAINING PROTEIN"/>
    <property type="match status" value="1"/>
</dbReference>
<evidence type="ECO:0000313" key="3">
    <source>
        <dbReference type="Proteomes" id="UP000010471"/>
    </source>
</evidence>
<dbReference type="Pfam" id="PF00535">
    <property type="entry name" value="Glycos_transf_2"/>
    <property type="match status" value="1"/>
</dbReference>
<dbReference type="InterPro" id="IPR050834">
    <property type="entry name" value="Glycosyltransf_2"/>
</dbReference>
<protein>
    <submittedName>
        <fullName evidence="2">Putative glycosyltransferase</fullName>
    </submittedName>
</protein>
<organism evidence="2 3">
    <name type="scientific">Allocoleopsis franciscana PCC 7113</name>
    <dbReference type="NCBI Taxonomy" id="1173027"/>
    <lineage>
        <taxon>Bacteria</taxon>
        <taxon>Bacillati</taxon>
        <taxon>Cyanobacteriota</taxon>
        <taxon>Cyanophyceae</taxon>
        <taxon>Coleofasciculales</taxon>
        <taxon>Coleofasciculaceae</taxon>
        <taxon>Allocoleopsis</taxon>
        <taxon>Allocoleopsis franciscana</taxon>
    </lineage>
</organism>
<dbReference type="Gene3D" id="3.90.550.10">
    <property type="entry name" value="Spore Coat Polysaccharide Biosynthesis Protein SpsA, Chain A"/>
    <property type="match status" value="1"/>
</dbReference>
<dbReference type="GO" id="GO:0016740">
    <property type="term" value="F:transferase activity"/>
    <property type="evidence" value="ECO:0007669"/>
    <property type="project" value="UniProtKB-KW"/>
</dbReference>
<dbReference type="PATRIC" id="fig|1173027.3.peg.102"/>
<sequence length="329" mass="36746">MNILISESESKSIEPCPMMTITVLIPTYRRPNDLVRCLESLKHQTRPPDEVLVVVRDSDTPTRSMLEGFDVASLPLKTVTVSVPGQVAALNTGLDNANGEIVAITDDDAAPRPQWLERMESHFLTDKSVGGVGGRDWLYDGTQLAEGADGVLEVVGKLQWMGRFIPHHHLGAGNPREVDTLRGANMGFRRTAIAQLRFDQRLRGTGAQPLNDVAFSLALKRAGYKLIYDPEVAVNHYPGAREEGSRYEFNASACQNAVHNETFILLEHFPPVQRVIFLLWAILVGTSEARGLVQLVRFLPREGAIGVQKWWVSLLGRWQGWQTWQQCRE</sequence>
<dbReference type="SUPFAM" id="SSF53448">
    <property type="entry name" value="Nucleotide-diphospho-sugar transferases"/>
    <property type="match status" value="1"/>
</dbReference>
<keyword evidence="3" id="KW-1185">Reference proteome</keyword>
<dbReference type="AlphaFoldDB" id="K9W956"/>
<feature type="domain" description="Glycosyltransferase 2-like" evidence="1">
    <location>
        <begin position="22"/>
        <end position="161"/>
    </location>
</feature>
<dbReference type="KEGG" id="mic:Mic7113_0097"/>
<name>K9W956_9CYAN</name>
<evidence type="ECO:0000313" key="2">
    <source>
        <dbReference type="EMBL" id="AFZ16037.1"/>
    </source>
</evidence>
<keyword evidence="2" id="KW-0808">Transferase</keyword>